<organism evidence="4 5">
    <name type="scientific">Raineyella fluvialis</name>
    <dbReference type="NCBI Taxonomy" id="2662261"/>
    <lineage>
        <taxon>Bacteria</taxon>
        <taxon>Bacillati</taxon>
        <taxon>Actinomycetota</taxon>
        <taxon>Actinomycetes</taxon>
        <taxon>Propionibacteriales</taxon>
        <taxon>Propionibacteriaceae</taxon>
        <taxon>Raineyella</taxon>
    </lineage>
</organism>
<feature type="domain" description="DUF7168" evidence="3">
    <location>
        <begin position="259"/>
        <end position="383"/>
    </location>
</feature>
<gene>
    <name evidence="4" type="ORF">Rai3103_10905</name>
</gene>
<evidence type="ECO:0000256" key="1">
    <source>
        <dbReference type="SAM" id="MobiDB-lite"/>
    </source>
</evidence>
<sequence>MATQGDRTMSAGTSAGFEALRRDVHGPDPAVWAEETEELYAAEDRLIRWVEDRSVRLDGTTWIPEQDPLFRDVKEVARFCEAACDRLGVPRVEVRARKGPTRAEYRSELMEIAVPTAEVGGGWALRGIVVVHELAHHLVVVGGKQEGGPHGASFRLRMIHALDLLGFPTQSKLLGLALATDHEAPEQLVWRERIAAILRQAEATTHRAEAETFMSRAQELATRHAIDLALLQAHDLASGGAAEAAELPEETAVVIGRPGQRWLRLYCTLFMAVARANDVEFLLARDSTRMYAHGMPSDIAMTVALYESLRAQMVASAARWMATGAWKHETTDRWDGRRVEEQPVHWSTAKTSFYEGFIVSIGERLAESRRRTEEAATRATRAARTGAGAGASGARGTSAGGPSGSEVQSTAVVLAAKREQVRAFHEQVCDRLRPRRWRGNDRGPSGWSEAGARAGREAGRRAAVGRARGSCLAEVPRRRTAHSRRSASPTPRR</sequence>
<feature type="compositionally biased region" description="Basic residues" evidence="1">
    <location>
        <begin position="478"/>
        <end position="493"/>
    </location>
</feature>
<dbReference type="InterPro" id="IPR055592">
    <property type="entry name" value="DUF7168"/>
</dbReference>
<evidence type="ECO:0000259" key="3">
    <source>
        <dbReference type="Pfam" id="PF23771"/>
    </source>
</evidence>
<feature type="region of interest" description="Disordered" evidence="1">
    <location>
        <begin position="369"/>
        <end position="405"/>
    </location>
</feature>
<feature type="domain" description="DUF2786" evidence="2">
    <location>
        <begin position="192"/>
        <end position="227"/>
    </location>
</feature>
<dbReference type="Pfam" id="PF23771">
    <property type="entry name" value="DUF7168"/>
    <property type="match status" value="1"/>
</dbReference>
<evidence type="ECO:0000313" key="4">
    <source>
        <dbReference type="EMBL" id="QGF24103.1"/>
    </source>
</evidence>
<dbReference type="KEGG" id="rain:Rai3103_10905"/>
<feature type="compositionally biased region" description="Low complexity" evidence="1">
    <location>
        <begin position="377"/>
        <end position="386"/>
    </location>
</feature>
<proteinExistence type="predicted"/>
<reference evidence="4 5" key="1">
    <citation type="submission" date="2019-10" db="EMBL/GenBank/DDBJ databases">
        <title>Genomic analysis of Raineyella sp. CBA3103.</title>
        <authorList>
            <person name="Roh S.W."/>
        </authorList>
    </citation>
    <scope>NUCLEOTIDE SEQUENCE [LARGE SCALE GENOMIC DNA]</scope>
    <source>
        <strain evidence="4 5">CBA3103</strain>
    </source>
</reference>
<dbReference type="AlphaFoldDB" id="A0A5Q2FG63"/>
<dbReference type="Proteomes" id="UP000386847">
    <property type="component" value="Chromosome"/>
</dbReference>
<evidence type="ECO:0000313" key="5">
    <source>
        <dbReference type="Proteomes" id="UP000386847"/>
    </source>
</evidence>
<protein>
    <submittedName>
        <fullName evidence="4">DUF2786 domain-containing protein</fullName>
    </submittedName>
</protein>
<dbReference type="InterPro" id="IPR024498">
    <property type="entry name" value="DUF2786"/>
</dbReference>
<evidence type="ECO:0000259" key="2">
    <source>
        <dbReference type="Pfam" id="PF10979"/>
    </source>
</evidence>
<feature type="compositionally biased region" description="Gly residues" evidence="1">
    <location>
        <begin position="387"/>
        <end position="403"/>
    </location>
</feature>
<dbReference type="EMBL" id="CP045725">
    <property type="protein sequence ID" value="QGF24103.1"/>
    <property type="molecule type" value="Genomic_DNA"/>
</dbReference>
<name>A0A5Q2FG63_9ACTN</name>
<keyword evidence="5" id="KW-1185">Reference proteome</keyword>
<dbReference type="Pfam" id="PF10979">
    <property type="entry name" value="DUF2786"/>
    <property type="match status" value="1"/>
</dbReference>
<accession>A0A5Q2FG63</accession>
<feature type="region of interest" description="Disordered" evidence="1">
    <location>
        <begin position="435"/>
        <end position="493"/>
    </location>
</feature>